<dbReference type="AlphaFoldDB" id="A0A0A9FWP7"/>
<sequence length="36" mass="4085">MQFVRCAWPRRWPPAVAAPRSGAGIARRHGAYPRTH</sequence>
<evidence type="ECO:0000313" key="1">
    <source>
        <dbReference type="EMBL" id="JAE15619.1"/>
    </source>
</evidence>
<reference evidence="1" key="1">
    <citation type="submission" date="2014-09" db="EMBL/GenBank/DDBJ databases">
        <authorList>
            <person name="Magalhaes I.L.F."/>
            <person name="Oliveira U."/>
            <person name="Santos F.R."/>
            <person name="Vidigal T.H.D.A."/>
            <person name="Brescovit A.D."/>
            <person name="Santos A.J."/>
        </authorList>
    </citation>
    <scope>NUCLEOTIDE SEQUENCE</scope>
    <source>
        <tissue evidence="1">Shoot tissue taken approximately 20 cm above the soil surface</tissue>
    </source>
</reference>
<proteinExistence type="predicted"/>
<name>A0A0A9FWP7_ARUDO</name>
<accession>A0A0A9FWP7</accession>
<protein>
    <submittedName>
        <fullName evidence="1">Uncharacterized protein</fullName>
    </submittedName>
</protein>
<dbReference type="EMBL" id="GBRH01182277">
    <property type="protein sequence ID" value="JAE15619.1"/>
    <property type="molecule type" value="Transcribed_RNA"/>
</dbReference>
<organism evidence="1">
    <name type="scientific">Arundo donax</name>
    <name type="common">Giant reed</name>
    <name type="synonym">Donax arundinaceus</name>
    <dbReference type="NCBI Taxonomy" id="35708"/>
    <lineage>
        <taxon>Eukaryota</taxon>
        <taxon>Viridiplantae</taxon>
        <taxon>Streptophyta</taxon>
        <taxon>Embryophyta</taxon>
        <taxon>Tracheophyta</taxon>
        <taxon>Spermatophyta</taxon>
        <taxon>Magnoliopsida</taxon>
        <taxon>Liliopsida</taxon>
        <taxon>Poales</taxon>
        <taxon>Poaceae</taxon>
        <taxon>PACMAD clade</taxon>
        <taxon>Arundinoideae</taxon>
        <taxon>Arundineae</taxon>
        <taxon>Arundo</taxon>
    </lineage>
</organism>
<reference evidence="1" key="2">
    <citation type="journal article" date="2015" name="Data Brief">
        <title>Shoot transcriptome of the giant reed, Arundo donax.</title>
        <authorList>
            <person name="Barrero R.A."/>
            <person name="Guerrero F.D."/>
            <person name="Moolhuijzen P."/>
            <person name="Goolsby J.A."/>
            <person name="Tidwell J."/>
            <person name="Bellgard S.E."/>
            <person name="Bellgard M.I."/>
        </authorList>
    </citation>
    <scope>NUCLEOTIDE SEQUENCE</scope>
    <source>
        <tissue evidence="1">Shoot tissue taken approximately 20 cm above the soil surface</tissue>
    </source>
</reference>